<evidence type="ECO:0000256" key="20">
    <source>
        <dbReference type="SAM" id="MobiDB-lite"/>
    </source>
</evidence>
<keyword evidence="12" id="KW-0446">Lipid-binding</keyword>
<feature type="domain" description="Dynamin-type G" evidence="21">
    <location>
        <begin position="277"/>
        <end position="553"/>
    </location>
</feature>
<gene>
    <name evidence="22" type="ORF">EB796_024042</name>
</gene>
<dbReference type="GO" id="GO:0005525">
    <property type="term" value="F:GTP binding"/>
    <property type="evidence" value="ECO:0007669"/>
    <property type="project" value="UniProtKB-KW"/>
</dbReference>
<evidence type="ECO:0000256" key="16">
    <source>
        <dbReference type="ARBA" id="ARBA00023157"/>
    </source>
</evidence>
<dbReference type="PANTHER" id="PTHR11566">
    <property type="entry name" value="DYNAMIN"/>
    <property type="match status" value="1"/>
</dbReference>
<protein>
    <recommendedName>
        <fullName evidence="17">Dynamin-like GTPase OPA1, mitochondrial</fullName>
        <ecNumber evidence="3">3.6.5.5</ecNumber>
    </recommendedName>
</protein>
<evidence type="ECO:0000256" key="4">
    <source>
        <dbReference type="ARBA" id="ARBA00022692"/>
    </source>
</evidence>
<dbReference type="PANTHER" id="PTHR11566:SF67">
    <property type="entry name" value="DYNAMIN-LIKE 120 KDA PROTEIN, MITOCHONDRIAL"/>
    <property type="match status" value="1"/>
</dbReference>
<keyword evidence="7" id="KW-0999">Mitochondrion inner membrane</keyword>
<keyword evidence="4" id="KW-0812">Transmembrane</keyword>
<dbReference type="OrthoDB" id="415706at2759"/>
<dbReference type="InterPro" id="IPR045063">
    <property type="entry name" value="Dynamin_N"/>
</dbReference>
<dbReference type="EMBL" id="VXIV02003371">
    <property type="protein sequence ID" value="KAF6017645.1"/>
    <property type="molecule type" value="Genomic_DNA"/>
</dbReference>
<dbReference type="GO" id="GO:0000266">
    <property type="term" value="P:mitochondrial fission"/>
    <property type="evidence" value="ECO:0007669"/>
    <property type="project" value="TreeGrafter"/>
</dbReference>
<keyword evidence="9" id="KW-0809">Transit peptide</keyword>
<dbReference type="GO" id="GO:0006915">
    <property type="term" value="P:apoptotic process"/>
    <property type="evidence" value="ECO:0007669"/>
    <property type="project" value="UniProtKB-KW"/>
</dbReference>
<dbReference type="Proteomes" id="UP000593567">
    <property type="component" value="Unassembled WGS sequence"/>
</dbReference>
<feature type="region of interest" description="Disordered" evidence="20">
    <location>
        <begin position="170"/>
        <end position="203"/>
    </location>
</feature>
<keyword evidence="14" id="KW-0342">GTP-binding</keyword>
<evidence type="ECO:0000313" key="23">
    <source>
        <dbReference type="Proteomes" id="UP000593567"/>
    </source>
</evidence>
<dbReference type="GO" id="GO:0008053">
    <property type="term" value="P:mitochondrial fusion"/>
    <property type="evidence" value="ECO:0007669"/>
    <property type="project" value="TreeGrafter"/>
</dbReference>
<dbReference type="SMART" id="SM00053">
    <property type="entry name" value="DYNc"/>
    <property type="match status" value="1"/>
</dbReference>
<dbReference type="GO" id="GO:0048312">
    <property type="term" value="P:intracellular distribution of mitochondria"/>
    <property type="evidence" value="ECO:0007669"/>
    <property type="project" value="TreeGrafter"/>
</dbReference>
<dbReference type="InterPro" id="IPR030381">
    <property type="entry name" value="G_DYNAMIN_dom"/>
</dbReference>
<evidence type="ECO:0000256" key="8">
    <source>
        <dbReference type="ARBA" id="ARBA00022801"/>
    </source>
</evidence>
<dbReference type="FunFam" id="3.40.50.300:FF:000171">
    <property type="entry name" value="Dynamin-like 120 kDa protein, mitochondrial"/>
    <property type="match status" value="1"/>
</dbReference>
<keyword evidence="16" id="KW-1015">Disulfide bond</keyword>
<accession>A0A7J7IV03</accession>
<name>A0A7J7IV03_BUGNE</name>
<dbReference type="CDD" id="cd08771">
    <property type="entry name" value="DLP_1"/>
    <property type="match status" value="1"/>
</dbReference>
<evidence type="ECO:0000256" key="1">
    <source>
        <dbReference type="ARBA" id="ARBA00004434"/>
    </source>
</evidence>
<evidence type="ECO:0000256" key="19">
    <source>
        <dbReference type="SAM" id="Coils"/>
    </source>
</evidence>
<evidence type="ECO:0000256" key="6">
    <source>
        <dbReference type="ARBA" id="ARBA00022741"/>
    </source>
</evidence>
<dbReference type="AlphaFoldDB" id="A0A7J7IV03"/>
<dbReference type="GO" id="GO:0008017">
    <property type="term" value="F:microtubule binding"/>
    <property type="evidence" value="ECO:0007669"/>
    <property type="project" value="TreeGrafter"/>
</dbReference>
<evidence type="ECO:0000256" key="11">
    <source>
        <dbReference type="ARBA" id="ARBA00023054"/>
    </source>
</evidence>
<evidence type="ECO:0000256" key="2">
    <source>
        <dbReference type="ARBA" id="ARBA00004569"/>
    </source>
</evidence>
<evidence type="ECO:0000256" key="13">
    <source>
        <dbReference type="ARBA" id="ARBA00023128"/>
    </source>
</evidence>
<keyword evidence="8" id="KW-0378">Hydrolase</keyword>
<comment type="caution">
    <text evidence="22">The sequence shown here is derived from an EMBL/GenBank/DDBJ whole genome shotgun (WGS) entry which is preliminary data.</text>
</comment>
<comment type="catalytic activity">
    <reaction evidence="18">
        <text>GTP + H2O = GDP + phosphate + H(+)</text>
        <dbReference type="Rhea" id="RHEA:19669"/>
        <dbReference type="ChEBI" id="CHEBI:15377"/>
        <dbReference type="ChEBI" id="CHEBI:15378"/>
        <dbReference type="ChEBI" id="CHEBI:37565"/>
        <dbReference type="ChEBI" id="CHEBI:43474"/>
        <dbReference type="ChEBI" id="CHEBI:58189"/>
        <dbReference type="EC" id="3.6.5.5"/>
    </reaction>
</comment>
<feature type="compositionally biased region" description="Basic and acidic residues" evidence="20">
    <location>
        <begin position="194"/>
        <end position="203"/>
    </location>
</feature>
<dbReference type="GO" id="GO:0016559">
    <property type="term" value="P:peroxisome fission"/>
    <property type="evidence" value="ECO:0007669"/>
    <property type="project" value="TreeGrafter"/>
</dbReference>
<feature type="coiled-coil region" evidence="19">
    <location>
        <begin position="205"/>
        <end position="239"/>
    </location>
</feature>
<dbReference type="InterPro" id="IPR001401">
    <property type="entry name" value="Dynamin_GTPase"/>
</dbReference>
<dbReference type="GO" id="GO:0003924">
    <property type="term" value="F:GTPase activity"/>
    <property type="evidence" value="ECO:0007669"/>
    <property type="project" value="InterPro"/>
</dbReference>
<keyword evidence="5" id="KW-0053">Apoptosis</keyword>
<keyword evidence="6" id="KW-0547">Nucleotide-binding</keyword>
<dbReference type="InterPro" id="IPR022812">
    <property type="entry name" value="Dynamin"/>
</dbReference>
<evidence type="ECO:0000256" key="15">
    <source>
        <dbReference type="ARBA" id="ARBA00023136"/>
    </source>
</evidence>
<dbReference type="GO" id="GO:0008289">
    <property type="term" value="F:lipid binding"/>
    <property type="evidence" value="ECO:0007669"/>
    <property type="project" value="UniProtKB-KW"/>
</dbReference>
<evidence type="ECO:0000256" key="12">
    <source>
        <dbReference type="ARBA" id="ARBA00023121"/>
    </source>
</evidence>
<sequence length="962" mass="110398">MRYIKSSKLRLAFAKSRFKLANNSTRNYRVLHRHINGGLLTGPSSKYSPLSLTARRTIVSIIVRNLPRLLRLRYLVLGGTVTGGVAAQKRYEEWKDKLPDTEWLKAYFPQSQLISERFTDYWADFKKSAARMQKGLSLPDASWMPPTLVRTWNERKESLRDALNDLHLSDREVSTNSDAARSQSSGAGGGSVRQESKQAESKDIQDELMTLQIQYQHEIEKLEKENRELRRQVLLSKTGSTSVADSKVRRSMRRSAIDMYSEVLDELSTYDHTYDTLDHLPRVVVVGDQSSGKTSVLEMIAQARIFPRGSGEMMTRSPVMVTLSEGPFHVAKFRDSPREFDLGKESELAALRREVEVRMRNSVNKGQTISSDVISMTVKGPGLQRMVLVDLPGVISTVTSGMATDTKSSIQSLCKKYMENPNAIILCIQDGSIDAERSNVTDLVSSIDSEGKRTIFVLTKVDMAETSLHNPERIKKILDGRLFPMKALGYFAVVTGRGNQNDSIQSIKDYEEEFFKNSKIFRDKLLKPSQMSTKNMSMAVSTKFWKMVRDSVEQQADEFKATRYNLETEWKNTYPGQRELDRLDLFEKAKGELLDQLVSLSQIQSKEWEDEFTKRLWDKTCTHVFEAIYLPAASSSNLGTFNTTIDIKLKQWSDKSLPQTAVDVGSNALKERYSSLIEELKKSNSNENKDTDLSITEPFKMAVIEEVFKRHQWDSKAEGSLRVLQQSCLEDRSINSRQQWEDSVVFMETTLQDMLKQADEKLNEMTGPGWATQWTSWKSRTPEQNSTLAIKHELEKLLGHEKVRKSQLSADEMTAIRKNLQMQKVEASDDLIRETWHQVYRKQFLNHSLTTAKMCRKAFGFYQKGLTPEQCGLDCKDVLLFWRVQQMMQTTSNALRQQVTNHEARRLERIMKEVLDDFGEDKVKLEQLISGRRVKLAEDLKRVRHIQDKLEEFIQCLNRDKS</sequence>
<dbReference type="GO" id="GO:0006897">
    <property type="term" value="P:endocytosis"/>
    <property type="evidence" value="ECO:0007669"/>
    <property type="project" value="TreeGrafter"/>
</dbReference>
<evidence type="ECO:0000256" key="10">
    <source>
        <dbReference type="ARBA" id="ARBA00022989"/>
    </source>
</evidence>
<evidence type="ECO:0000256" key="17">
    <source>
        <dbReference type="ARBA" id="ARBA00044791"/>
    </source>
</evidence>
<evidence type="ECO:0000256" key="5">
    <source>
        <dbReference type="ARBA" id="ARBA00022703"/>
    </source>
</evidence>
<dbReference type="PROSITE" id="PS51718">
    <property type="entry name" value="G_DYNAMIN_2"/>
    <property type="match status" value="1"/>
</dbReference>
<dbReference type="GO" id="GO:0005743">
    <property type="term" value="C:mitochondrial inner membrane"/>
    <property type="evidence" value="ECO:0007669"/>
    <property type="project" value="UniProtKB-SubCell"/>
</dbReference>
<dbReference type="GO" id="GO:0005758">
    <property type="term" value="C:mitochondrial intermembrane space"/>
    <property type="evidence" value="ECO:0007669"/>
    <property type="project" value="UniProtKB-SubCell"/>
</dbReference>
<dbReference type="GO" id="GO:0005874">
    <property type="term" value="C:microtubule"/>
    <property type="evidence" value="ECO:0007669"/>
    <property type="project" value="TreeGrafter"/>
</dbReference>
<dbReference type="EC" id="3.6.5.5" evidence="3"/>
<comment type="subcellular location">
    <subcellularLocation>
        <location evidence="1">Mitochondrion inner membrane</location>
        <topology evidence="1">Single-pass membrane protein</topology>
    </subcellularLocation>
    <subcellularLocation>
        <location evidence="2">Mitochondrion intermembrane space</location>
    </subcellularLocation>
</comment>
<dbReference type="PRINTS" id="PR00195">
    <property type="entry name" value="DYNAMIN"/>
</dbReference>
<organism evidence="22 23">
    <name type="scientific">Bugula neritina</name>
    <name type="common">Brown bryozoan</name>
    <name type="synonym">Sertularia neritina</name>
    <dbReference type="NCBI Taxonomy" id="10212"/>
    <lineage>
        <taxon>Eukaryota</taxon>
        <taxon>Metazoa</taxon>
        <taxon>Spiralia</taxon>
        <taxon>Lophotrochozoa</taxon>
        <taxon>Bryozoa</taxon>
        <taxon>Gymnolaemata</taxon>
        <taxon>Cheilostomatida</taxon>
        <taxon>Flustrina</taxon>
        <taxon>Buguloidea</taxon>
        <taxon>Bugulidae</taxon>
        <taxon>Bugula</taxon>
    </lineage>
</organism>
<evidence type="ECO:0000259" key="21">
    <source>
        <dbReference type="PROSITE" id="PS51718"/>
    </source>
</evidence>
<evidence type="ECO:0000256" key="14">
    <source>
        <dbReference type="ARBA" id="ARBA00023134"/>
    </source>
</evidence>
<dbReference type="InterPro" id="IPR027417">
    <property type="entry name" value="P-loop_NTPase"/>
</dbReference>
<reference evidence="22" key="1">
    <citation type="submission" date="2020-06" db="EMBL/GenBank/DDBJ databases">
        <title>Draft genome of Bugula neritina, a colonial animal packing powerful symbionts and potential medicines.</title>
        <authorList>
            <person name="Rayko M."/>
        </authorList>
    </citation>
    <scope>NUCLEOTIDE SEQUENCE [LARGE SCALE GENOMIC DNA]</scope>
    <source>
        <strain evidence="22">Kwan_BN1</strain>
    </source>
</reference>
<keyword evidence="23" id="KW-1185">Reference proteome</keyword>
<evidence type="ECO:0000256" key="9">
    <source>
        <dbReference type="ARBA" id="ARBA00022946"/>
    </source>
</evidence>
<dbReference type="InterPro" id="IPR045817">
    <property type="entry name" value="OPA1_C"/>
</dbReference>
<dbReference type="Pfam" id="PF19434">
    <property type="entry name" value="OPA1_C"/>
    <property type="match status" value="1"/>
</dbReference>
<evidence type="ECO:0000256" key="7">
    <source>
        <dbReference type="ARBA" id="ARBA00022792"/>
    </source>
</evidence>
<keyword evidence="11 19" id="KW-0175">Coiled coil</keyword>
<dbReference type="Pfam" id="PF00350">
    <property type="entry name" value="Dynamin_N"/>
    <property type="match status" value="1"/>
</dbReference>
<dbReference type="SUPFAM" id="SSF52540">
    <property type="entry name" value="P-loop containing nucleoside triphosphate hydrolases"/>
    <property type="match status" value="1"/>
</dbReference>
<keyword evidence="13" id="KW-0496">Mitochondrion</keyword>
<evidence type="ECO:0000256" key="3">
    <source>
        <dbReference type="ARBA" id="ARBA00011980"/>
    </source>
</evidence>
<proteinExistence type="predicted"/>
<evidence type="ECO:0000313" key="22">
    <source>
        <dbReference type="EMBL" id="KAF6017645.1"/>
    </source>
</evidence>
<keyword evidence="15" id="KW-0472">Membrane</keyword>
<dbReference type="Gene3D" id="3.40.50.300">
    <property type="entry name" value="P-loop containing nucleotide triphosphate hydrolases"/>
    <property type="match status" value="1"/>
</dbReference>
<keyword evidence="10" id="KW-1133">Transmembrane helix</keyword>
<evidence type="ECO:0000256" key="18">
    <source>
        <dbReference type="ARBA" id="ARBA00048040"/>
    </source>
</evidence>